<feature type="compositionally biased region" description="Basic and acidic residues" evidence="1">
    <location>
        <begin position="297"/>
        <end position="307"/>
    </location>
</feature>
<sequence length="475" mass="52070">MAPSPEKIESALRVIIQKTVDNGEEDLLTVRYVRDKGVESLGLEQDFFVSDEWKNRSKAFIKETASALIDAKEQQTITSIEVTPRPAKEEAAPIKKAPKRAAQADKPRPTKRQKKEPTPSEEEEEESEVEPSEVTEDEESSPVSEFDDSEISDAPRAKRKINSRPAAKTKAKASAKRQAKRRNATSSEDDESSESMSEMGDSDAASTPPRKMAKSKTQTQNKRKSKAVVNSDVDLEDEKQKPAEKNAPRGKKPQSKERIAESDEEHGEEKVGKEQASANRSKATAVDSDKESEEEEPPKAKAPEKSKSKPQPEPTASEDEKGTKPDTSAVTEANDSDSSSMSIVLDPSPPQKRGPKSTTKATKASKPSSKSSKPNPKDPTAAVPLLKTLQSQLLKCGVRKIWAFELRRFADDEGAKIAHLRGMLDEVGMKGRFSEQRAREIRELRELQADLEAVREGERSWGLEGDGGGGGSGRA</sequence>
<dbReference type="GO" id="GO:0005634">
    <property type="term" value="C:nucleus"/>
    <property type="evidence" value="ECO:0007669"/>
    <property type="project" value="TreeGrafter"/>
</dbReference>
<organism evidence="2 3">
    <name type="scientific">Hyphodiscus hymeniophilus</name>
    <dbReference type="NCBI Taxonomy" id="353542"/>
    <lineage>
        <taxon>Eukaryota</taxon>
        <taxon>Fungi</taxon>
        <taxon>Dikarya</taxon>
        <taxon>Ascomycota</taxon>
        <taxon>Pezizomycotina</taxon>
        <taxon>Leotiomycetes</taxon>
        <taxon>Helotiales</taxon>
        <taxon>Hyphodiscaceae</taxon>
        <taxon>Hyphodiscus</taxon>
    </lineage>
</organism>
<dbReference type="AlphaFoldDB" id="A0A9P7AV85"/>
<feature type="compositionally biased region" description="Gly residues" evidence="1">
    <location>
        <begin position="464"/>
        <end position="475"/>
    </location>
</feature>
<feature type="compositionally biased region" description="Polar residues" evidence="1">
    <location>
        <begin position="325"/>
        <end position="342"/>
    </location>
</feature>
<accession>A0A9P7AV85</accession>
<evidence type="ECO:0000256" key="1">
    <source>
        <dbReference type="SAM" id="MobiDB-lite"/>
    </source>
</evidence>
<evidence type="ECO:0000313" key="3">
    <source>
        <dbReference type="Proteomes" id="UP000785200"/>
    </source>
</evidence>
<feature type="compositionally biased region" description="Low complexity" evidence="1">
    <location>
        <begin position="194"/>
        <end position="203"/>
    </location>
</feature>
<feature type="compositionally biased region" description="Low complexity" evidence="1">
    <location>
        <begin position="356"/>
        <end position="374"/>
    </location>
</feature>
<reference evidence="2" key="1">
    <citation type="submission" date="2019-07" db="EMBL/GenBank/DDBJ databases">
        <title>Hyphodiscus hymeniophilus genome sequencing and assembly.</title>
        <authorList>
            <person name="Kramer G."/>
            <person name="Nodwell J."/>
        </authorList>
    </citation>
    <scope>NUCLEOTIDE SEQUENCE</scope>
    <source>
        <strain evidence="2">ATCC 34498</strain>
    </source>
</reference>
<evidence type="ECO:0000313" key="2">
    <source>
        <dbReference type="EMBL" id="KAG0647324.1"/>
    </source>
</evidence>
<proteinExistence type="predicted"/>
<gene>
    <name evidence="2" type="ORF">D0Z07_6923</name>
</gene>
<dbReference type="EMBL" id="VNKQ01000013">
    <property type="protein sequence ID" value="KAG0647324.1"/>
    <property type="molecule type" value="Genomic_DNA"/>
</dbReference>
<feature type="compositionally biased region" description="Basic and acidic residues" evidence="1">
    <location>
        <begin position="238"/>
        <end position="247"/>
    </location>
</feature>
<dbReference type="InterPro" id="IPR037647">
    <property type="entry name" value="HIRIP3"/>
</dbReference>
<protein>
    <recommendedName>
        <fullName evidence="4">Transcriptional regulator</fullName>
    </recommendedName>
</protein>
<keyword evidence="3" id="KW-1185">Reference proteome</keyword>
<feature type="compositionally biased region" description="Basic and acidic residues" evidence="1">
    <location>
        <begin position="254"/>
        <end position="273"/>
    </location>
</feature>
<name>A0A9P7AV85_9HELO</name>
<feature type="compositionally biased region" description="Acidic residues" evidence="1">
    <location>
        <begin position="119"/>
        <end position="151"/>
    </location>
</feature>
<dbReference type="PANTHER" id="PTHR15410:SF2">
    <property type="entry name" value="HIRA-INTERACTING PROTEIN 3"/>
    <property type="match status" value="1"/>
</dbReference>
<evidence type="ECO:0008006" key="4">
    <source>
        <dbReference type="Google" id="ProtNLM"/>
    </source>
</evidence>
<feature type="region of interest" description="Disordered" evidence="1">
    <location>
        <begin position="71"/>
        <end position="382"/>
    </location>
</feature>
<comment type="caution">
    <text evidence="2">The sequence shown here is derived from an EMBL/GenBank/DDBJ whole genome shotgun (WGS) entry which is preliminary data.</text>
</comment>
<feature type="compositionally biased region" description="Basic residues" evidence="1">
    <location>
        <begin position="157"/>
        <end position="183"/>
    </location>
</feature>
<dbReference type="OrthoDB" id="552755at2759"/>
<feature type="region of interest" description="Disordered" evidence="1">
    <location>
        <begin position="455"/>
        <end position="475"/>
    </location>
</feature>
<dbReference type="PANTHER" id="PTHR15410">
    <property type="entry name" value="HIRA-INTERACTING PROTEIN 3"/>
    <property type="match status" value="1"/>
</dbReference>
<dbReference type="Proteomes" id="UP000785200">
    <property type="component" value="Unassembled WGS sequence"/>
</dbReference>